<evidence type="ECO:0000313" key="3">
    <source>
        <dbReference type="Proteomes" id="UP000035721"/>
    </source>
</evidence>
<gene>
    <name evidence="2" type="ORF">BN12_1230006</name>
</gene>
<evidence type="ECO:0000256" key="1">
    <source>
        <dbReference type="SAM" id="MobiDB-lite"/>
    </source>
</evidence>
<sequence length="151" mass="14826">MCSGRGGRRRWMSALGVRRSRGSGKGGAQAPIGCQNARGRSPGREVRAHAAAGREGSGGVVHRPRLGARTPGGGCQVARSGAHAAAGRKGAGAGGARAPIGCQDASGPTGWGGAQAPIGCQNASGSDRVGWCTGPDWVPGREPVRPGGDGG</sequence>
<feature type="compositionally biased region" description="Low complexity" evidence="1">
    <location>
        <begin position="78"/>
        <end position="88"/>
    </location>
</feature>
<feature type="region of interest" description="Disordered" evidence="1">
    <location>
        <begin position="1"/>
        <end position="127"/>
    </location>
</feature>
<evidence type="ECO:0000313" key="2">
    <source>
        <dbReference type="EMBL" id="CCH76383.1"/>
    </source>
</evidence>
<feature type="compositionally biased region" description="Basic residues" evidence="1">
    <location>
        <begin position="1"/>
        <end position="11"/>
    </location>
</feature>
<keyword evidence="3" id="KW-1185">Reference proteome</keyword>
<dbReference type="EMBL" id="CAJB01000028">
    <property type="protein sequence ID" value="CCH76383.1"/>
    <property type="molecule type" value="Genomic_DNA"/>
</dbReference>
<reference evidence="2 3" key="1">
    <citation type="journal article" date="2013" name="ISME J.">
        <title>A metabolic model for members of the genus Tetrasphaera involved in enhanced biological phosphorus removal.</title>
        <authorList>
            <person name="Kristiansen R."/>
            <person name="Nguyen H.T.T."/>
            <person name="Saunders A.M."/>
            <person name="Nielsen J.L."/>
            <person name="Wimmer R."/>
            <person name="Le V.Q."/>
            <person name="McIlroy S.J."/>
            <person name="Petrovski S."/>
            <person name="Seviour R.J."/>
            <person name="Calteau A."/>
            <person name="Nielsen K.L."/>
            <person name="Nielsen P.H."/>
        </authorList>
    </citation>
    <scope>NUCLEOTIDE SEQUENCE [LARGE SCALE GENOMIC DNA]</scope>
    <source>
        <strain evidence="2 3">T1-X7</strain>
    </source>
</reference>
<dbReference type="Proteomes" id="UP000035721">
    <property type="component" value="Unassembled WGS sequence"/>
</dbReference>
<organism evidence="2 3">
    <name type="scientific">Nostocoides japonicum T1-X7</name>
    <dbReference type="NCBI Taxonomy" id="1194083"/>
    <lineage>
        <taxon>Bacteria</taxon>
        <taxon>Bacillati</taxon>
        <taxon>Actinomycetota</taxon>
        <taxon>Actinomycetes</taxon>
        <taxon>Micrococcales</taxon>
        <taxon>Intrasporangiaceae</taxon>
        <taxon>Nostocoides</taxon>
    </lineage>
</organism>
<proteinExistence type="predicted"/>
<name>A0A077LSY7_9MICO</name>
<dbReference type="AlphaFoldDB" id="A0A077LSY7"/>
<protein>
    <submittedName>
        <fullName evidence="2">Uncharacterized protein</fullName>
    </submittedName>
</protein>
<accession>A0A077LSY7</accession>
<comment type="caution">
    <text evidence="2">The sequence shown here is derived from an EMBL/GenBank/DDBJ whole genome shotgun (WGS) entry which is preliminary data.</text>
</comment>